<dbReference type="Pfam" id="PF00512">
    <property type="entry name" value="HisKA"/>
    <property type="match status" value="1"/>
</dbReference>
<feature type="domain" description="PAS" evidence="5">
    <location>
        <begin position="63"/>
        <end position="98"/>
    </location>
</feature>
<dbReference type="InterPro" id="IPR036890">
    <property type="entry name" value="HATPase_C_sf"/>
</dbReference>
<dbReference type="PANTHER" id="PTHR43065">
    <property type="entry name" value="SENSOR HISTIDINE KINASE"/>
    <property type="match status" value="1"/>
</dbReference>
<dbReference type="PROSITE" id="PS50109">
    <property type="entry name" value="HIS_KIN"/>
    <property type="match status" value="1"/>
</dbReference>
<keyword evidence="3" id="KW-0597">Phosphoprotein</keyword>
<gene>
    <name evidence="6" type="ORF">C0630_06270</name>
</gene>
<organism evidence="6 7">
    <name type="scientific">Sedimenticola selenatireducens</name>
    <dbReference type="NCBI Taxonomy" id="191960"/>
    <lineage>
        <taxon>Bacteria</taxon>
        <taxon>Pseudomonadati</taxon>
        <taxon>Pseudomonadota</taxon>
        <taxon>Gammaproteobacteria</taxon>
        <taxon>Chromatiales</taxon>
        <taxon>Sedimenticolaceae</taxon>
        <taxon>Sedimenticola</taxon>
    </lineage>
</organism>
<dbReference type="Gene3D" id="1.10.287.130">
    <property type="match status" value="1"/>
</dbReference>
<evidence type="ECO:0000313" key="6">
    <source>
        <dbReference type="EMBL" id="PLX62438.1"/>
    </source>
</evidence>
<dbReference type="InterPro" id="IPR005467">
    <property type="entry name" value="His_kinase_dom"/>
</dbReference>
<dbReference type="EC" id="2.7.13.3" evidence="2"/>
<dbReference type="PROSITE" id="PS50112">
    <property type="entry name" value="PAS"/>
    <property type="match status" value="1"/>
</dbReference>
<evidence type="ECO:0000256" key="1">
    <source>
        <dbReference type="ARBA" id="ARBA00000085"/>
    </source>
</evidence>
<dbReference type="EMBL" id="PKUN01000005">
    <property type="protein sequence ID" value="PLX62438.1"/>
    <property type="molecule type" value="Genomic_DNA"/>
</dbReference>
<accession>A0A2N6CYK6</accession>
<dbReference type="PRINTS" id="PR00344">
    <property type="entry name" value="BCTRLSENSOR"/>
</dbReference>
<dbReference type="STRING" id="1111735.GCA_000428045_01042"/>
<name>A0A2N6CYK6_9GAMM</name>
<dbReference type="InterPro" id="IPR003661">
    <property type="entry name" value="HisK_dim/P_dom"/>
</dbReference>
<dbReference type="AlphaFoldDB" id="A0A2N6CYK6"/>
<evidence type="ECO:0000259" key="4">
    <source>
        <dbReference type="PROSITE" id="PS50109"/>
    </source>
</evidence>
<dbReference type="GO" id="GO:0000155">
    <property type="term" value="F:phosphorelay sensor kinase activity"/>
    <property type="evidence" value="ECO:0007669"/>
    <property type="project" value="InterPro"/>
</dbReference>
<dbReference type="PANTHER" id="PTHR43065:SF29">
    <property type="entry name" value="SENSOR PROTEIN KINASE FLES"/>
    <property type="match status" value="1"/>
</dbReference>
<dbReference type="InterPro" id="IPR003594">
    <property type="entry name" value="HATPase_dom"/>
</dbReference>
<keyword evidence="6" id="KW-0418">Kinase</keyword>
<dbReference type="SUPFAM" id="SSF47384">
    <property type="entry name" value="Homodimeric domain of signal transducing histidine kinase"/>
    <property type="match status" value="1"/>
</dbReference>
<sequence length="411" mass="45750">MPMAMQNSVQREQLEDAFQIFNQVSGQLVDSYHQLQQQVVRLTSELSEARSERLLQLAEKESLANRLVHLLETLPAAVVVLDGDGLIKQINSAAREIFPGIEVNCEWHQIQQRHFKPGQAEGEQWLISGRLVSLTQRSLAPESGSILLLLDVTEARQMQERISRKQRLSVMGEMAAQLAHQIRTPLSSALLYTSHLSRDDLSGQQREKFSTRCIERLHNMESQVNDMLSFARGGQFELTPLSVNELLMELVRNLELLCQEHEAVLEYRIELDADIRINGNSAALSGALLNVALNALQQNGRIHLKIYAERQAGNVRISISDDGAGISVENQQRIFDPFFTTRPDGTGLGLAVVQSVVLSHQGKLTVESTPGEGSCFYILLPLSTDYRGEPITAPECHEESGCKTAVGVLHE</sequence>
<dbReference type="InterPro" id="IPR035965">
    <property type="entry name" value="PAS-like_dom_sf"/>
</dbReference>
<dbReference type="SUPFAM" id="SSF55785">
    <property type="entry name" value="PYP-like sensor domain (PAS domain)"/>
    <property type="match status" value="1"/>
</dbReference>
<dbReference type="Gene3D" id="3.30.565.10">
    <property type="entry name" value="Histidine kinase-like ATPase, C-terminal domain"/>
    <property type="match status" value="1"/>
</dbReference>
<dbReference type="CDD" id="cd00082">
    <property type="entry name" value="HisKA"/>
    <property type="match status" value="1"/>
</dbReference>
<dbReference type="InterPro" id="IPR036097">
    <property type="entry name" value="HisK_dim/P_sf"/>
</dbReference>
<comment type="caution">
    <text evidence="6">The sequence shown here is derived from an EMBL/GenBank/DDBJ whole genome shotgun (WGS) entry which is preliminary data.</text>
</comment>
<dbReference type="SMART" id="SM00388">
    <property type="entry name" value="HisKA"/>
    <property type="match status" value="1"/>
</dbReference>
<evidence type="ECO:0000256" key="2">
    <source>
        <dbReference type="ARBA" id="ARBA00012438"/>
    </source>
</evidence>
<dbReference type="InterPro" id="IPR000014">
    <property type="entry name" value="PAS"/>
</dbReference>
<evidence type="ECO:0000313" key="7">
    <source>
        <dbReference type="Proteomes" id="UP000235015"/>
    </source>
</evidence>
<protein>
    <recommendedName>
        <fullName evidence="2">histidine kinase</fullName>
        <ecNumber evidence="2">2.7.13.3</ecNumber>
    </recommendedName>
</protein>
<proteinExistence type="predicted"/>
<evidence type="ECO:0000259" key="5">
    <source>
        <dbReference type="PROSITE" id="PS50112"/>
    </source>
</evidence>
<reference evidence="6 7" key="1">
    <citation type="submission" date="2017-11" db="EMBL/GenBank/DDBJ databases">
        <title>Genome-resolved metagenomics identifies genetic mobility, metabolic interactions, and unexpected diversity in perchlorate-reducing communities.</title>
        <authorList>
            <person name="Barnum T.P."/>
            <person name="Figueroa I.A."/>
            <person name="Carlstrom C.I."/>
            <person name="Lucas L.N."/>
            <person name="Engelbrektson A.L."/>
            <person name="Coates J.D."/>
        </authorList>
    </citation>
    <scope>NUCLEOTIDE SEQUENCE [LARGE SCALE GENOMIC DNA]</scope>
    <source>
        <strain evidence="6">BM301</strain>
    </source>
</reference>
<dbReference type="Proteomes" id="UP000235015">
    <property type="component" value="Unassembled WGS sequence"/>
</dbReference>
<dbReference type="SMART" id="SM00387">
    <property type="entry name" value="HATPase_c"/>
    <property type="match status" value="1"/>
</dbReference>
<dbReference type="Pfam" id="PF02518">
    <property type="entry name" value="HATPase_c"/>
    <property type="match status" value="1"/>
</dbReference>
<dbReference type="InterPro" id="IPR004358">
    <property type="entry name" value="Sig_transdc_His_kin-like_C"/>
</dbReference>
<evidence type="ECO:0000256" key="3">
    <source>
        <dbReference type="ARBA" id="ARBA00022553"/>
    </source>
</evidence>
<feature type="domain" description="Histidine kinase" evidence="4">
    <location>
        <begin position="177"/>
        <end position="384"/>
    </location>
</feature>
<dbReference type="SUPFAM" id="SSF55874">
    <property type="entry name" value="ATPase domain of HSP90 chaperone/DNA topoisomerase II/histidine kinase"/>
    <property type="match status" value="1"/>
</dbReference>
<comment type="catalytic activity">
    <reaction evidence="1">
        <text>ATP + protein L-histidine = ADP + protein N-phospho-L-histidine.</text>
        <dbReference type="EC" id="2.7.13.3"/>
    </reaction>
</comment>
<keyword evidence="6" id="KW-0808">Transferase</keyword>